<dbReference type="GO" id="GO:0009253">
    <property type="term" value="P:peptidoglycan catabolic process"/>
    <property type="evidence" value="ECO:0007669"/>
    <property type="project" value="InterPro"/>
</dbReference>
<evidence type="ECO:0000313" key="5">
    <source>
        <dbReference type="Proteomes" id="UP000054230"/>
    </source>
</evidence>
<keyword evidence="2" id="KW-0378">Hydrolase</keyword>
<dbReference type="Proteomes" id="UP000054230">
    <property type="component" value="Unassembled WGS sequence"/>
</dbReference>
<dbReference type="Gene3D" id="3.20.20.80">
    <property type="entry name" value="Glycosidases"/>
    <property type="match status" value="1"/>
</dbReference>
<name>A0A0V8DN86_LACLL</name>
<proteinExistence type="inferred from homology"/>
<dbReference type="Pfam" id="PF01183">
    <property type="entry name" value="Glyco_hydro_25"/>
    <property type="match status" value="1"/>
</dbReference>
<dbReference type="InterPro" id="IPR002053">
    <property type="entry name" value="Glyco_hydro_25"/>
</dbReference>
<comment type="caution">
    <text evidence="4">The sequence shown here is derived from an EMBL/GenBank/DDBJ whole genome shotgun (WGS) entry which is preliminary data.</text>
</comment>
<dbReference type="GO" id="GO:0003796">
    <property type="term" value="F:lysozyme activity"/>
    <property type="evidence" value="ECO:0007669"/>
    <property type="project" value="InterPro"/>
</dbReference>
<comment type="similarity">
    <text evidence="1">Belongs to the glycosyl hydrolase 25 family.</text>
</comment>
<evidence type="ECO:0000313" key="4">
    <source>
        <dbReference type="EMBL" id="KSU14625.1"/>
    </source>
</evidence>
<dbReference type="EMBL" id="LKLP01000007">
    <property type="protein sequence ID" value="KSU14625.1"/>
    <property type="molecule type" value="Genomic_DNA"/>
</dbReference>
<dbReference type="AlphaFoldDB" id="A0A0V8DN86"/>
<reference evidence="5" key="1">
    <citation type="submission" date="2015-10" db="EMBL/GenBank/DDBJ databases">
        <title>Draft Genome Sequences of 11 Lactococcus lactis subspecies cremoris strains.</title>
        <authorList>
            <person name="Wels M."/>
            <person name="Backus L."/>
            <person name="Boekhorst J."/>
            <person name="Dijkstra A."/>
            <person name="Beerthuizen M."/>
            <person name="Kelly W."/>
            <person name="Siezen R."/>
            <person name="Bachmann H."/>
            <person name="Van Hijum S."/>
        </authorList>
    </citation>
    <scope>NUCLEOTIDE SEQUENCE [LARGE SCALE GENOMIC DNA]</scope>
    <source>
        <strain evidence="5">LMG8520</strain>
    </source>
</reference>
<dbReference type="GO" id="GO:0016998">
    <property type="term" value="P:cell wall macromolecule catabolic process"/>
    <property type="evidence" value="ECO:0007669"/>
    <property type="project" value="InterPro"/>
</dbReference>
<gene>
    <name evidence="4" type="ORF">LMG8520_0276</name>
</gene>
<evidence type="ECO:0000256" key="1">
    <source>
        <dbReference type="ARBA" id="ARBA00010646"/>
    </source>
</evidence>
<evidence type="ECO:0000256" key="2">
    <source>
        <dbReference type="ARBA" id="ARBA00022801"/>
    </source>
</evidence>
<accession>A0A0V8DN86</accession>
<keyword evidence="3" id="KW-0326">Glycosidase</keyword>
<dbReference type="InterPro" id="IPR018077">
    <property type="entry name" value="Glyco_hydro_fam25_subgr"/>
</dbReference>
<dbReference type="SMART" id="SM00641">
    <property type="entry name" value="Glyco_25"/>
    <property type="match status" value="1"/>
</dbReference>
<dbReference type="SUPFAM" id="SSF51445">
    <property type="entry name" value="(Trans)glycosidases"/>
    <property type="match status" value="1"/>
</dbReference>
<dbReference type="InterPro" id="IPR017853">
    <property type="entry name" value="GH"/>
</dbReference>
<dbReference type="PATRIC" id="fig|1360.106.peg.244"/>
<sequence length="81" mass="9371">MRRVKAAGYTPMYYSYKPHTLKHVDYKRIIKEFPNSLWIAEYPNYEVTPAPNYSFFPSMDGISVFQFTSTYVAGGLDGMLT</sequence>
<evidence type="ECO:0000256" key="3">
    <source>
        <dbReference type="ARBA" id="ARBA00023295"/>
    </source>
</evidence>
<protein>
    <submittedName>
        <fullName evidence="4">Phage lysin 14-beta-N-acetylmuramidase</fullName>
    </submittedName>
</protein>
<organism evidence="4 5">
    <name type="scientific">Lactococcus lactis subsp. lactis</name>
    <name type="common">Streptococcus lactis</name>
    <dbReference type="NCBI Taxonomy" id="1360"/>
    <lineage>
        <taxon>Bacteria</taxon>
        <taxon>Bacillati</taxon>
        <taxon>Bacillota</taxon>
        <taxon>Bacilli</taxon>
        <taxon>Lactobacillales</taxon>
        <taxon>Streptococcaceae</taxon>
        <taxon>Lactococcus</taxon>
    </lineage>
</organism>